<organism evidence="7 8">
    <name type="scientific">Haloferax profundi</name>
    <dbReference type="NCBI Taxonomy" id="1544718"/>
    <lineage>
        <taxon>Archaea</taxon>
        <taxon>Methanobacteriati</taxon>
        <taxon>Methanobacteriota</taxon>
        <taxon>Stenosarchaea group</taxon>
        <taxon>Halobacteria</taxon>
        <taxon>Halobacteriales</taxon>
        <taxon>Haloferacaceae</taxon>
        <taxon>Haloferax</taxon>
    </lineage>
</organism>
<dbReference type="GO" id="GO:0140664">
    <property type="term" value="F:ATP-dependent DNA damage sensor activity"/>
    <property type="evidence" value="ECO:0007669"/>
    <property type="project" value="InterPro"/>
</dbReference>
<evidence type="ECO:0000313" key="7">
    <source>
        <dbReference type="EMBL" id="KTG30468.1"/>
    </source>
</evidence>
<comment type="caution">
    <text evidence="7">The sequence shown here is derived from an EMBL/GenBank/DDBJ whole genome shotgun (WGS) entry which is preliminary data.</text>
</comment>
<dbReference type="Gene3D" id="3.30.1540.20">
    <property type="entry name" value="MutL, C-terminal domain, dimerisation subdomain"/>
    <property type="match status" value="1"/>
</dbReference>
<name>A0A0W1SWV8_9EURY</name>
<protein>
    <recommendedName>
        <fullName evidence="4">DNA mismatch repair protein MutL</fullName>
    </recommendedName>
</protein>
<dbReference type="GO" id="GO:0005524">
    <property type="term" value="F:ATP binding"/>
    <property type="evidence" value="ECO:0007669"/>
    <property type="project" value="InterPro"/>
</dbReference>
<dbReference type="InterPro" id="IPR014721">
    <property type="entry name" value="Ribsml_uS5_D2-typ_fold_subgr"/>
</dbReference>
<dbReference type="GO" id="GO:0030983">
    <property type="term" value="F:mismatched DNA binding"/>
    <property type="evidence" value="ECO:0007669"/>
    <property type="project" value="InterPro"/>
</dbReference>
<keyword evidence="8" id="KW-1185">Reference proteome</keyword>
<dbReference type="CDD" id="cd00782">
    <property type="entry name" value="MutL_Trans"/>
    <property type="match status" value="1"/>
</dbReference>
<evidence type="ECO:0000313" key="8">
    <source>
        <dbReference type="Proteomes" id="UP000053157"/>
    </source>
</evidence>
<dbReference type="PROSITE" id="PS00058">
    <property type="entry name" value="DNA_MISMATCH_REPAIR_1"/>
    <property type="match status" value="1"/>
</dbReference>
<dbReference type="InterPro" id="IPR036890">
    <property type="entry name" value="HATPase_C_sf"/>
</dbReference>
<dbReference type="GO" id="GO:0006298">
    <property type="term" value="P:mismatch repair"/>
    <property type="evidence" value="ECO:0007669"/>
    <property type="project" value="UniProtKB-UniRule"/>
</dbReference>
<proteinExistence type="inferred from homology"/>
<dbReference type="InterPro" id="IPR013507">
    <property type="entry name" value="DNA_mismatch_S5_2-like"/>
</dbReference>
<evidence type="ECO:0000256" key="1">
    <source>
        <dbReference type="ARBA" id="ARBA00006082"/>
    </source>
</evidence>
<dbReference type="NCBIfam" id="TIGR00585">
    <property type="entry name" value="mutl"/>
    <property type="match status" value="1"/>
</dbReference>
<evidence type="ECO:0000259" key="5">
    <source>
        <dbReference type="SMART" id="SM00853"/>
    </source>
</evidence>
<dbReference type="InterPro" id="IPR037198">
    <property type="entry name" value="MutL_C_sf"/>
</dbReference>
<dbReference type="SUPFAM" id="SSF55874">
    <property type="entry name" value="ATPase domain of HSP90 chaperone/DNA topoisomerase II/histidine kinase"/>
    <property type="match status" value="1"/>
</dbReference>
<gene>
    <name evidence="4" type="primary">mutL</name>
    <name evidence="7" type="ORF">AUR66_07715</name>
</gene>
<dbReference type="EMBL" id="LOPV01000045">
    <property type="protein sequence ID" value="KTG30468.1"/>
    <property type="molecule type" value="Genomic_DNA"/>
</dbReference>
<dbReference type="Gene3D" id="3.30.565.10">
    <property type="entry name" value="Histidine kinase-like ATPase, C-terminal domain"/>
    <property type="match status" value="1"/>
</dbReference>
<dbReference type="Pfam" id="PF01119">
    <property type="entry name" value="DNA_mis_repair"/>
    <property type="match status" value="1"/>
</dbReference>
<dbReference type="InterPro" id="IPR002099">
    <property type="entry name" value="MutL/Mlh/PMS"/>
</dbReference>
<dbReference type="InterPro" id="IPR020667">
    <property type="entry name" value="DNA_mismatch_repair_MutL"/>
</dbReference>
<reference evidence="7 8" key="1">
    <citation type="submission" date="2015-12" db="EMBL/GenBank/DDBJ databases">
        <title>Haloferax profundi sp. nov. isolated from the Discovery deep brine-seawater interface in the Red Sea.</title>
        <authorList>
            <person name="Zhang G."/>
            <person name="Stingl U."/>
            <person name="Rashid M."/>
        </authorList>
    </citation>
    <scope>NUCLEOTIDE SEQUENCE [LARGE SCALE GENOMIC DNA]</scope>
    <source>
        <strain evidence="7 8">SB29</strain>
    </source>
</reference>
<feature type="domain" description="DNA mismatch repair protein S5" evidence="6">
    <location>
        <begin position="205"/>
        <end position="331"/>
    </location>
</feature>
<keyword evidence="3 4" id="KW-0234">DNA repair</keyword>
<evidence type="ECO:0000256" key="3">
    <source>
        <dbReference type="ARBA" id="ARBA00023204"/>
    </source>
</evidence>
<evidence type="ECO:0000259" key="6">
    <source>
        <dbReference type="SMART" id="SM01340"/>
    </source>
</evidence>
<keyword evidence="2 4" id="KW-0227">DNA damage</keyword>
<dbReference type="PANTHER" id="PTHR10073:SF12">
    <property type="entry name" value="DNA MISMATCH REPAIR PROTEIN MLH1"/>
    <property type="match status" value="1"/>
</dbReference>
<dbReference type="SMART" id="SM01340">
    <property type="entry name" value="DNA_mis_repair"/>
    <property type="match status" value="1"/>
</dbReference>
<dbReference type="Gene3D" id="3.30.230.10">
    <property type="match status" value="1"/>
</dbReference>
<dbReference type="AlphaFoldDB" id="A0A0W1SWV8"/>
<dbReference type="OrthoDB" id="146201at2157"/>
<dbReference type="Pfam" id="PF08676">
    <property type="entry name" value="MutL_C"/>
    <property type="match status" value="1"/>
</dbReference>
<dbReference type="SMART" id="SM00853">
    <property type="entry name" value="MutL_C"/>
    <property type="match status" value="1"/>
</dbReference>
<dbReference type="Gene3D" id="3.30.1370.100">
    <property type="entry name" value="MutL, C-terminal domain, regulatory subdomain"/>
    <property type="match status" value="1"/>
</dbReference>
<dbReference type="HAMAP" id="MF_00149">
    <property type="entry name" value="DNA_mis_repair"/>
    <property type="match status" value="1"/>
</dbReference>
<dbReference type="InterPro" id="IPR020568">
    <property type="entry name" value="Ribosomal_Su5_D2-typ_SF"/>
</dbReference>
<dbReference type="GO" id="GO:0032300">
    <property type="term" value="C:mismatch repair complex"/>
    <property type="evidence" value="ECO:0007669"/>
    <property type="project" value="InterPro"/>
</dbReference>
<evidence type="ECO:0000256" key="2">
    <source>
        <dbReference type="ARBA" id="ARBA00022763"/>
    </source>
</evidence>
<dbReference type="CDD" id="cd16926">
    <property type="entry name" value="HATPase_MutL-MLH-PMS-like"/>
    <property type="match status" value="1"/>
</dbReference>
<dbReference type="GO" id="GO:0016887">
    <property type="term" value="F:ATP hydrolysis activity"/>
    <property type="evidence" value="ECO:0007669"/>
    <property type="project" value="InterPro"/>
</dbReference>
<feature type="domain" description="MutL C-terminal dimerisation" evidence="5">
    <location>
        <begin position="363"/>
        <end position="502"/>
    </location>
</feature>
<dbReference type="Pfam" id="PF13589">
    <property type="entry name" value="HATPase_c_3"/>
    <property type="match status" value="1"/>
</dbReference>
<dbReference type="SUPFAM" id="SSF54211">
    <property type="entry name" value="Ribosomal protein S5 domain 2-like"/>
    <property type="match status" value="1"/>
</dbReference>
<dbReference type="InterPro" id="IPR038973">
    <property type="entry name" value="MutL/Mlh/Pms-like"/>
</dbReference>
<dbReference type="Proteomes" id="UP000053157">
    <property type="component" value="Unassembled WGS sequence"/>
</dbReference>
<comment type="function">
    <text evidence="4">This protein is involved in the repair of mismatches in DNA. It is required for dam-dependent methyl-directed DNA mismatch repair. May act as a 'molecular matchmaker', a protein that promotes the formation of a stable complex between two or more DNA-binding proteins in an ATP-dependent manner without itself being part of a final effector complex.</text>
</comment>
<dbReference type="SUPFAM" id="SSF118116">
    <property type="entry name" value="DNA mismatch repair protein MutL"/>
    <property type="match status" value="1"/>
</dbReference>
<evidence type="ECO:0000256" key="4">
    <source>
        <dbReference type="HAMAP-Rule" id="MF_00149"/>
    </source>
</evidence>
<dbReference type="InterPro" id="IPR014762">
    <property type="entry name" value="DNA_mismatch_repair_CS"/>
</dbReference>
<dbReference type="InterPro" id="IPR042121">
    <property type="entry name" value="MutL_C_regsub"/>
</dbReference>
<comment type="similarity">
    <text evidence="1 4">Belongs to the DNA mismatch repair MutL/HexB family.</text>
</comment>
<sequence>MIHRLDPETRSKIAAGEVVTRPASVVVELVENALDADAETIEIGVDGDGTERIRVVDDGHGMSEENAALAVEHHTTSKLWDADDIETVETLGFRGEALPSIATVARLEVTTNAGTTRGTRVVVDDGEKSIHPAGRGRGTTVDVTGLFADRPARKKSLASPKAEFARISSVVSRYALTRPDVRFVLRHDDHETLTTPGTGRFSDAMLAVYGRDAASHASTFEATQTVALADETGTVDVDGILCHPDVTRSRRDHVHVSVNGRTVADSKIRRAVVDGYGSLLPDGREPVAVVRVSVPPAWVDHNVHPAKAEIEFRDTDAVTEVVESSVRDALSTADLRRSGELAMDLDTSLEPVTASSVFDDVRVIGRFRGLYLLCEAGDELLVLDQHAAHERVNYERLRDAVESAGIESVPIDPPESVSLTSTDAALLEANRDLVDALGFRVAEFGGDTYRVEAVPAPLGRPFAPSALADVVADVAAGDTPDPRDTLLKDLACHPSIKAGDDLSDEDASRLVERLGSCETPYTCPHGRPTVLSIDESTFVRGFGRRSGRRRS</sequence>
<dbReference type="FunFam" id="3.30.565.10:FF:000003">
    <property type="entry name" value="DNA mismatch repair endonuclease MutL"/>
    <property type="match status" value="1"/>
</dbReference>
<accession>A0A0W1SWV8</accession>
<dbReference type="RefSeq" id="WP_058570982.1">
    <property type="nucleotide sequence ID" value="NZ_LOPV01000045.1"/>
</dbReference>
<dbReference type="InterPro" id="IPR014790">
    <property type="entry name" value="MutL_C"/>
</dbReference>
<dbReference type="PANTHER" id="PTHR10073">
    <property type="entry name" value="DNA MISMATCH REPAIR PROTEIN MLH, PMS, MUTL"/>
    <property type="match status" value="1"/>
</dbReference>
<dbReference type="InterPro" id="IPR042120">
    <property type="entry name" value="MutL_C_dimsub"/>
</dbReference>